<keyword evidence="4" id="KW-1185">Reference proteome</keyword>
<reference evidence="3 4" key="1">
    <citation type="submission" date="2018-07" db="EMBL/GenBank/DDBJ databases">
        <title>Genome sequencing of Runella.</title>
        <authorList>
            <person name="Baek M.-G."/>
            <person name="Yi H."/>
        </authorList>
    </citation>
    <scope>NUCLEOTIDE SEQUENCE [LARGE SCALE GENOMIC DNA]</scope>
    <source>
        <strain evidence="3 4">HYN0085</strain>
        <plasmid evidence="3 4">unnamed3</plasmid>
    </source>
</reference>
<name>A0A344TTF5_9BACT</name>
<dbReference type="KEGG" id="run:DR864_29105"/>
<accession>A0A344TTF5</accession>
<gene>
    <name evidence="3" type="ORF">DR864_29105</name>
</gene>
<dbReference type="Pfam" id="PF18050">
    <property type="entry name" value="Cyclophil_like2"/>
    <property type="match status" value="1"/>
</dbReference>
<dbReference type="PROSITE" id="PS51257">
    <property type="entry name" value="PROKAR_LIPOPROTEIN"/>
    <property type="match status" value="1"/>
</dbReference>
<proteinExistence type="predicted"/>
<evidence type="ECO:0000259" key="2">
    <source>
        <dbReference type="Pfam" id="PF18050"/>
    </source>
</evidence>
<dbReference type="EMBL" id="CP030853">
    <property type="protein sequence ID" value="AXE21926.1"/>
    <property type="molecule type" value="Genomic_DNA"/>
</dbReference>
<evidence type="ECO:0000256" key="1">
    <source>
        <dbReference type="SAM" id="SignalP"/>
    </source>
</evidence>
<dbReference type="InterPro" id="IPR029000">
    <property type="entry name" value="Cyclophilin-like_dom_sf"/>
</dbReference>
<dbReference type="SUPFAM" id="SSF50891">
    <property type="entry name" value="Cyclophilin-like"/>
    <property type="match status" value="1"/>
</dbReference>
<feature type="signal peptide" evidence="1">
    <location>
        <begin position="1"/>
        <end position="19"/>
    </location>
</feature>
<evidence type="ECO:0000313" key="4">
    <source>
        <dbReference type="Proteomes" id="UP000251993"/>
    </source>
</evidence>
<geneLocation type="plasmid" evidence="3 4">
    <name>unnamed3</name>
</geneLocation>
<dbReference type="Gene3D" id="2.40.100.20">
    <property type="match status" value="1"/>
</dbReference>
<evidence type="ECO:0000313" key="3">
    <source>
        <dbReference type="EMBL" id="AXE21926.1"/>
    </source>
</evidence>
<organism evidence="3 4">
    <name type="scientific">Runella rosea</name>
    <dbReference type="NCBI Taxonomy" id="2259595"/>
    <lineage>
        <taxon>Bacteria</taxon>
        <taxon>Pseudomonadati</taxon>
        <taxon>Bacteroidota</taxon>
        <taxon>Cytophagia</taxon>
        <taxon>Cytophagales</taxon>
        <taxon>Spirosomataceae</taxon>
        <taxon>Runella</taxon>
    </lineage>
</organism>
<dbReference type="RefSeq" id="WP_114070666.1">
    <property type="nucleotide sequence ID" value="NZ_CP030853.1"/>
</dbReference>
<feature type="chain" id="PRO_5016865090" description="Cyclophilin-like domain-containing protein" evidence="1">
    <location>
        <begin position="20"/>
        <end position="162"/>
    </location>
</feature>
<dbReference type="AlphaFoldDB" id="A0A344TTF5"/>
<keyword evidence="1" id="KW-0732">Signal</keyword>
<protein>
    <recommendedName>
        <fullName evidence="2">Cyclophilin-like domain-containing protein</fullName>
    </recommendedName>
</protein>
<dbReference type="InterPro" id="IPR041183">
    <property type="entry name" value="Cyclophilin-like"/>
</dbReference>
<dbReference type="Proteomes" id="UP000251993">
    <property type="component" value="Plasmid unnamed3"/>
</dbReference>
<dbReference type="OrthoDB" id="9801466at2"/>
<keyword evidence="3" id="KW-0614">Plasmid</keyword>
<sequence length="162" mass="17950">MKQLWLTLSFTLSMIACLASCNNESLLLKNQEEMTDNQNNNSANSNKVRVKIGTSTFTITLLDNPTSKAFKAMLPLTIDMKELNNNEKFFDFPKTLPTNSSVPSSIQSGDLMLYSSSTLVLFYKSFSTSYSYTKIGKIDDITGLVAALGTGNVKVTFELEEE</sequence>
<feature type="domain" description="Cyclophilin-like" evidence="2">
    <location>
        <begin position="51"/>
        <end position="158"/>
    </location>
</feature>